<reference evidence="4 6" key="2">
    <citation type="submission" date="2017-12" db="EMBL/GenBank/DDBJ databases">
        <title>Comparative Functional Genomics of Dry Heat Resistant strains isolated from the Viking Spacecraft.</title>
        <authorList>
            <person name="Seuylemezian A."/>
            <person name="Cooper K."/>
            <person name="Vaishampayan P."/>
        </authorList>
    </citation>
    <scope>NUCLEOTIDE SEQUENCE [LARGE SCALE GENOMIC DNA]</scope>
    <source>
        <strain evidence="4 6">ATCC 29669</strain>
    </source>
</reference>
<dbReference type="InterPro" id="IPR002575">
    <property type="entry name" value="Aminoglycoside_PTrfase"/>
</dbReference>
<dbReference type="Gene3D" id="3.90.1200.10">
    <property type="match status" value="1"/>
</dbReference>
<comment type="caution">
    <text evidence="3">The sequence shown here is derived from an EMBL/GenBank/DDBJ whole genome shotgun (WGS) entry which is preliminary data.</text>
</comment>
<dbReference type="Proteomes" id="UP000235114">
    <property type="component" value="Unassembled WGS sequence"/>
</dbReference>
<dbReference type="EMBL" id="PGVD01000093">
    <property type="protein sequence ID" value="PLR88810.1"/>
    <property type="molecule type" value="Genomic_DNA"/>
</dbReference>
<dbReference type="GO" id="GO:0004413">
    <property type="term" value="F:homoserine kinase activity"/>
    <property type="evidence" value="ECO:0007669"/>
    <property type="project" value="TreeGrafter"/>
</dbReference>
<evidence type="ECO:0000313" key="4">
    <source>
        <dbReference type="EMBL" id="PLR88810.1"/>
    </source>
</evidence>
<keyword evidence="6" id="KW-1185">Reference proteome</keyword>
<dbReference type="SUPFAM" id="SSF56112">
    <property type="entry name" value="Protein kinase-like (PK-like)"/>
    <property type="match status" value="1"/>
</dbReference>
<gene>
    <name evidence="3" type="ORF">CU635_06345</name>
    <name evidence="4" type="ORF">CVD25_22195</name>
</gene>
<accession>A0A2N5GP72</accession>
<dbReference type="InterPro" id="IPR011009">
    <property type="entry name" value="Kinase-like_dom_sf"/>
</dbReference>
<dbReference type="Pfam" id="PF01636">
    <property type="entry name" value="APH"/>
    <property type="match status" value="1"/>
</dbReference>
<dbReference type="AlphaFoldDB" id="A0A2N5GP72"/>
<evidence type="ECO:0000259" key="2">
    <source>
        <dbReference type="Pfam" id="PF01636"/>
    </source>
</evidence>
<organism evidence="3 5">
    <name type="scientific">Bacillus canaveralius</name>
    <dbReference type="NCBI Taxonomy" id="1403243"/>
    <lineage>
        <taxon>Bacteria</taxon>
        <taxon>Bacillati</taxon>
        <taxon>Bacillota</taxon>
        <taxon>Bacilli</taxon>
        <taxon>Bacillales</taxon>
        <taxon>Bacillaceae</taxon>
        <taxon>Bacillus</taxon>
    </lineage>
</organism>
<dbReference type="PANTHER" id="PTHR21064:SF6">
    <property type="entry name" value="AMINOGLYCOSIDE PHOSPHOTRANSFERASE DOMAIN-CONTAINING PROTEIN"/>
    <property type="match status" value="1"/>
</dbReference>
<dbReference type="EMBL" id="PGVA01000013">
    <property type="protein sequence ID" value="PLR84376.1"/>
    <property type="molecule type" value="Genomic_DNA"/>
</dbReference>
<evidence type="ECO:0000256" key="1">
    <source>
        <dbReference type="ARBA" id="ARBA00038240"/>
    </source>
</evidence>
<dbReference type="OrthoDB" id="4030632at2"/>
<evidence type="ECO:0000313" key="5">
    <source>
        <dbReference type="Proteomes" id="UP000234951"/>
    </source>
</evidence>
<feature type="domain" description="Aminoglycoside phosphotransferase" evidence="2">
    <location>
        <begin position="10"/>
        <end position="81"/>
    </location>
</feature>
<evidence type="ECO:0000313" key="3">
    <source>
        <dbReference type="EMBL" id="PLR84376.1"/>
    </source>
</evidence>
<dbReference type="GO" id="GO:0009088">
    <property type="term" value="P:threonine biosynthetic process"/>
    <property type="evidence" value="ECO:0007669"/>
    <property type="project" value="TreeGrafter"/>
</dbReference>
<proteinExistence type="inferred from homology"/>
<protein>
    <recommendedName>
        <fullName evidence="2">Aminoglycoside phosphotransferase domain-containing protein</fullName>
    </recommendedName>
</protein>
<comment type="similarity">
    <text evidence="1">Belongs to the pseudomonas-type ThrB family.</text>
</comment>
<sequence length="152" mass="18303">MSFINELQQLPKDKDLYGLIHNDLHQKNFYINGDKIILFDFGDCEHNWFVYDIAISVYHAIQLIPETEKERREKFALNFLDAFLTGYNQENNLDKSWLSRLQFFLNYRQVYSFVYLSKFLNIEEYNLNVKTVLARMRGRIENDIPYIELNIS</sequence>
<evidence type="ECO:0000313" key="6">
    <source>
        <dbReference type="Proteomes" id="UP000235114"/>
    </source>
</evidence>
<reference evidence="3 5" key="1">
    <citation type="submission" date="2017-11" db="EMBL/GenBank/DDBJ databases">
        <title>Comparitive Functional Genomics of Dry Heat Resistant strains isolated from the Viking Spacecraft.</title>
        <authorList>
            <person name="Seuylemezian A."/>
            <person name="Cooper K."/>
            <person name="Vaishampayan P."/>
        </authorList>
    </citation>
    <scope>NUCLEOTIDE SEQUENCE [LARGE SCALE GENOMIC DNA]</scope>
    <source>
        <strain evidence="3 5">M4.6</strain>
    </source>
</reference>
<dbReference type="InterPro" id="IPR050249">
    <property type="entry name" value="Pseudomonas-type_ThrB"/>
</dbReference>
<dbReference type="Proteomes" id="UP000234951">
    <property type="component" value="Unassembled WGS sequence"/>
</dbReference>
<dbReference type="PANTHER" id="PTHR21064">
    <property type="entry name" value="AMINOGLYCOSIDE PHOSPHOTRANSFERASE DOMAIN-CONTAINING PROTEIN-RELATED"/>
    <property type="match status" value="1"/>
</dbReference>
<name>A0A2N5GP72_9BACI</name>
<dbReference type="RefSeq" id="WP_101576342.1">
    <property type="nucleotide sequence ID" value="NZ_PGVA01000013.1"/>
</dbReference>